<feature type="transmembrane region" description="Helical" evidence="1">
    <location>
        <begin position="526"/>
        <end position="549"/>
    </location>
</feature>
<sequence>MKRTVPLLITAIAGFVLIISFFLPAIQEWGEGAAIWFDILAALAFILGGGNLLKLHLKSISDQQAGWGYSAVTIVAFLGTLLLGLLKVGSPPTPNVEYYGETFVPFPVAMMPEFSVDEQLPERGDREPVPASVRRQLSVDNGKLNFRGWMSENQKEDLLKYGETLNWKRLVEELFDLTQPENVGGKVKYYADHEALAVSGVLTEELEQQLLDDLPDNEFSQQAVDKLIELTNVETSISVEPPEAFTIPDSESSRIQYADGELTIVGPMSIALRDKIANLWAGFLPALPLTDAQIEEFQTELEERGPELNEEQVEVLDQILRTDPGLSALPLVINSAGIRPGTPKTAGELVEERDSGVLDLVPVHLAPDPVLLNSAQEETISSFIESGSVDITALVSELESLGPLIDEQKTAITGFWNGLEREATRKKNLGIGLLKVGPLSRDQQEFLFVPAAEMYSWDVAVGELFIAAHQVKYPWSGEFSAQGNPFWWTYEYVLQPLMTTTFALLAFYVASAAFRAFRAKNLEATLLLGTAFIVLLGRTYLGTAMTVWIPEQYSALRIDQMTVYIMKIFNTAGNRAIMIGIALGIASTSLKVLLGIDRSYLGSNED</sequence>
<organism evidence="2 3">
    <name type="scientific">Thalassoglobus neptunius</name>
    <dbReference type="NCBI Taxonomy" id="1938619"/>
    <lineage>
        <taxon>Bacteria</taxon>
        <taxon>Pseudomonadati</taxon>
        <taxon>Planctomycetota</taxon>
        <taxon>Planctomycetia</taxon>
        <taxon>Planctomycetales</taxon>
        <taxon>Planctomycetaceae</taxon>
        <taxon>Thalassoglobus</taxon>
    </lineage>
</organism>
<keyword evidence="1" id="KW-1133">Transmembrane helix</keyword>
<dbReference type="AlphaFoldDB" id="A0A5C5WP69"/>
<reference evidence="2 3" key="1">
    <citation type="submission" date="2019-02" db="EMBL/GenBank/DDBJ databases">
        <title>Deep-cultivation of Planctomycetes and their phenomic and genomic characterization uncovers novel biology.</title>
        <authorList>
            <person name="Wiegand S."/>
            <person name="Jogler M."/>
            <person name="Boedeker C."/>
            <person name="Pinto D."/>
            <person name="Vollmers J."/>
            <person name="Rivas-Marin E."/>
            <person name="Kohn T."/>
            <person name="Peeters S.H."/>
            <person name="Heuer A."/>
            <person name="Rast P."/>
            <person name="Oberbeckmann S."/>
            <person name="Bunk B."/>
            <person name="Jeske O."/>
            <person name="Meyerdierks A."/>
            <person name="Storesund J.E."/>
            <person name="Kallscheuer N."/>
            <person name="Luecker S."/>
            <person name="Lage O.M."/>
            <person name="Pohl T."/>
            <person name="Merkel B.J."/>
            <person name="Hornburger P."/>
            <person name="Mueller R.-W."/>
            <person name="Bruemmer F."/>
            <person name="Labrenz M."/>
            <person name="Spormann A.M."/>
            <person name="Op Den Camp H."/>
            <person name="Overmann J."/>
            <person name="Amann R."/>
            <person name="Jetten M.S.M."/>
            <person name="Mascher T."/>
            <person name="Medema M.H."/>
            <person name="Devos D.P."/>
            <person name="Kaster A.-K."/>
            <person name="Ovreas L."/>
            <person name="Rohde M."/>
            <person name="Galperin M.Y."/>
            <person name="Jogler C."/>
        </authorList>
    </citation>
    <scope>NUCLEOTIDE SEQUENCE [LARGE SCALE GENOMIC DNA]</scope>
    <source>
        <strain evidence="2 3">KOR42</strain>
    </source>
</reference>
<accession>A0A5C5WP69</accession>
<comment type="caution">
    <text evidence="2">The sequence shown here is derived from an EMBL/GenBank/DDBJ whole genome shotgun (WGS) entry which is preliminary data.</text>
</comment>
<feature type="transmembrane region" description="Helical" evidence="1">
    <location>
        <begin position="33"/>
        <end position="53"/>
    </location>
</feature>
<gene>
    <name evidence="2" type="ORF">KOR42_35100</name>
</gene>
<protein>
    <submittedName>
        <fullName evidence="2">Uncharacterized protein</fullName>
    </submittedName>
</protein>
<dbReference type="EMBL" id="SIHI01000012">
    <property type="protein sequence ID" value="TWT51622.1"/>
    <property type="molecule type" value="Genomic_DNA"/>
</dbReference>
<name>A0A5C5WP69_9PLAN</name>
<proteinExistence type="predicted"/>
<keyword evidence="1" id="KW-0812">Transmembrane</keyword>
<evidence type="ECO:0000256" key="1">
    <source>
        <dbReference type="SAM" id="Phobius"/>
    </source>
</evidence>
<feature type="transmembrane region" description="Helical" evidence="1">
    <location>
        <begin position="65"/>
        <end position="86"/>
    </location>
</feature>
<dbReference type="Proteomes" id="UP000317243">
    <property type="component" value="Unassembled WGS sequence"/>
</dbReference>
<keyword evidence="1" id="KW-0472">Membrane</keyword>
<dbReference type="RefSeq" id="WP_146510959.1">
    <property type="nucleotide sequence ID" value="NZ_SIHI01000012.1"/>
</dbReference>
<dbReference type="OrthoDB" id="259178at2"/>
<evidence type="ECO:0000313" key="2">
    <source>
        <dbReference type="EMBL" id="TWT51622.1"/>
    </source>
</evidence>
<keyword evidence="3" id="KW-1185">Reference proteome</keyword>
<feature type="transmembrane region" description="Helical" evidence="1">
    <location>
        <begin position="492"/>
        <end position="514"/>
    </location>
</feature>
<feature type="transmembrane region" description="Helical" evidence="1">
    <location>
        <begin position="7"/>
        <end position="27"/>
    </location>
</feature>
<feature type="transmembrane region" description="Helical" evidence="1">
    <location>
        <begin position="576"/>
        <end position="594"/>
    </location>
</feature>
<evidence type="ECO:0000313" key="3">
    <source>
        <dbReference type="Proteomes" id="UP000317243"/>
    </source>
</evidence>